<evidence type="ECO:0000256" key="3">
    <source>
        <dbReference type="ARBA" id="ARBA00022833"/>
    </source>
</evidence>
<dbReference type="EMBL" id="JAKOGI010000036">
    <property type="protein sequence ID" value="KAJ8447614.1"/>
    <property type="molecule type" value="Genomic_DNA"/>
</dbReference>
<evidence type="ECO:0000256" key="5">
    <source>
        <dbReference type="SAM" id="MobiDB-lite"/>
    </source>
</evidence>
<evidence type="ECO:0000313" key="7">
    <source>
        <dbReference type="EMBL" id="KAJ8447614.1"/>
    </source>
</evidence>
<name>A0A9Q1QMU7_9CARY</name>
<proteinExistence type="predicted"/>
<comment type="caution">
    <text evidence="7">The sequence shown here is derived from an EMBL/GenBank/DDBJ whole genome shotgun (WGS) entry which is preliminary data.</text>
</comment>
<evidence type="ECO:0000256" key="4">
    <source>
        <dbReference type="PROSITE-ProRule" id="PRU00024"/>
    </source>
</evidence>
<sequence>MLVFYGRSVASIHYLRSGKNAGSVVYCQADAAFLCLSCDAKVHSANALSGRHSRALVCDSCRLNPACVRCLDHLMVLCRNCDTRLHEYFTGHRKQMMSSFTGCPSARHFAALCGFNVNDSGSVPGQGGQFGSESCMKLSGMDSAVKRSSSVVAAQGGFSSQQHKILTNDQQEQNNYLVKQQILELEKLQHTEGKNRSSLLHRRGKSVTSSSAYINSGKLDECLDRQSKELDYCLGNDLQSFNNPQELKAERFPSPISQLDHLSCSSVGEPFWQYKSPVENTQFWSQSLQDLGVCEELGSLDDLNIPDVDVTFRNFEDLFTNDLDLTRALLEDEDMIFSNIDKGMSIDKSGNSHSKTTTEDVSATSWISIGEDTSSKNKEKTNEHTSQWLSRNVEYSPHMMSLASFSRSRLSAESSGSECLDSGQSGSFTTREVSNTMAEVRGAEAEGIYKERKKARL</sequence>
<reference evidence="7" key="1">
    <citation type="submission" date="2022-04" db="EMBL/GenBank/DDBJ databases">
        <title>Carnegiea gigantea Genome sequencing and assembly v2.</title>
        <authorList>
            <person name="Copetti D."/>
            <person name="Sanderson M.J."/>
            <person name="Burquez A."/>
            <person name="Wojciechowski M.F."/>
        </authorList>
    </citation>
    <scope>NUCLEOTIDE SEQUENCE</scope>
    <source>
        <strain evidence="7">SGP5-SGP5p</strain>
        <tissue evidence="7">Aerial part</tissue>
    </source>
</reference>
<dbReference type="GO" id="GO:0008270">
    <property type="term" value="F:zinc ion binding"/>
    <property type="evidence" value="ECO:0007669"/>
    <property type="project" value="UniProtKB-KW"/>
</dbReference>
<evidence type="ECO:0000256" key="2">
    <source>
        <dbReference type="ARBA" id="ARBA00022771"/>
    </source>
</evidence>
<keyword evidence="3" id="KW-0862">Zinc</keyword>
<evidence type="ECO:0000259" key="6">
    <source>
        <dbReference type="PROSITE" id="PS50119"/>
    </source>
</evidence>
<keyword evidence="2 4" id="KW-0863">Zinc-finger</keyword>
<dbReference type="Proteomes" id="UP001153076">
    <property type="component" value="Unassembled WGS sequence"/>
</dbReference>
<dbReference type="OrthoDB" id="1588981at2759"/>
<feature type="region of interest" description="Disordered" evidence="5">
    <location>
        <begin position="413"/>
        <end position="436"/>
    </location>
</feature>
<gene>
    <name evidence="7" type="ORF">Cgig2_031668</name>
</gene>
<feature type="domain" description="B box-type" evidence="6">
    <location>
        <begin position="53"/>
        <end position="97"/>
    </location>
</feature>
<protein>
    <recommendedName>
        <fullName evidence="6">B box-type domain-containing protein</fullName>
    </recommendedName>
</protein>
<dbReference type="PROSITE" id="PS50119">
    <property type="entry name" value="ZF_BBOX"/>
    <property type="match status" value="1"/>
</dbReference>
<dbReference type="SMART" id="SM00336">
    <property type="entry name" value="BBOX"/>
    <property type="match status" value="2"/>
</dbReference>
<dbReference type="InterPro" id="IPR000315">
    <property type="entry name" value="Znf_B-box"/>
</dbReference>
<keyword evidence="8" id="KW-1185">Reference proteome</keyword>
<feature type="compositionally biased region" description="Polar residues" evidence="5">
    <location>
        <begin position="422"/>
        <end position="436"/>
    </location>
</feature>
<evidence type="ECO:0000313" key="8">
    <source>
        <dbReference type="Proteomes" id="UP001153076"/>
    </source>
</evidence>
<accession>A0A9Q1QMU7</accession>
<organism evidence="7 8">
    <name type="scientific">Carnegiea gigantea</name>
    <dbReference type="NCBI Taxonomy" id="171969"/>
    <lineage>
        <taxon>Eukaryota</taxon>
        <taxon>Viridiplantae</taxon>
        <taxon>Streptophyta</taxon>
        <taxon>Embryophyta</taxon>
        <taxon>Tracheophyta</taxon>
        <taxon>Spermatophyta</taxon>
        <taxon>Magnoliopsida</taxon>
        <taxon>eudicotyledons</taxon>
        <taxon>Gunneridae</taxon>
        <taxon>Pentapetalae</taxon>
        <taxon>Caryophyllales</taxon>
        <taxon>Cactineae</taxon>
        <taxon>Cactaceae</taxon>
        <taxon>Cactoideae</taxon>
        <taxon>Echinocereeae</taxon>
        <taxon>Carnegiea</taxon>
    </lineage>
</organism>
<dbReference type="PANTHER" id="PTHR31717:SF40">
    <property type="entry name" value="ZINC FINGER PROTEIN CONSTANS-LIKE 10"/>
    <property type="match status" value="1"/>
</dbReference>
<dbReference type="CDD" id="cd19821">
    <property type="entry name" value="Bbox1_BBX-like"/>
    <property type="match status" value="1"/>
</dbReference>
<dbReference type="PANTHER" id="PTHR31717">
    <property type="entry name" value="ZINC FINGER PROTEIN CONSTANS-LIKE 10"/>
    <property type="match status" value="1"/>
</dbReference>
<dbReference type="InterPro" id="IPR049808">
    <property type="entry name" value="CONSTANS-like_Bbox1"/>
</dbReference>
<keyword evidence="1" id="KW-0479">Metal-binding</keyword>
<evidence type="ECO:0000256" key="1">
    <source>
        <dbReference type="ARBA" id="ARBA00022723"/>
    </source>
</evidence>
<dbReference type="AlphaFoldDB" id="A0A9Q1QMU7"/>